<dbReference type="OrthoDB" id="10064694at2759"/>
<feature type="signal peptide" evidence="1">
    <location>
        <begin position="1"/>
        <end position="15"/>
    </location>
</feature>
<comment type="caution">
    <text evidence="2">The sequence shown here is derived from an EMBL/GenBank/DDBJ whole genome shotgun (WGS) entry which is preliminary data.</text>
</comment>
<name>A0A9Q1C3X4_HOLLE</name>
<dbReference type="Proteomes" id="UP001152320">
    <property type="component" value="Chromosome 8"/>
</dbReference>
<keyword evidence="1" id="KW-0732">Signal</keyword>
<keyword evidence="3" id="KW-1185">Reference proteome</keyword>
<feature type="chain" id="PRO_5040188376" evidence="1">
    <location>
        <begin position="16"/>
        <end position="167"/>
    </location>
</feature>
<proteinExistence type="predicted"/>
<evidence type="ECO:0000256" key="1">
    <source>
        <dbReference type="SAM" id="SignalP"/>
    </source>
</evidence>
<dbReference type="EMBL" id="JAIZAY010000008">
    <property type="protein sequence ID" value="KAJ8037960.1"/>
    <property type="molecule type" value="Genomic_DNA"/>
</dbReference>
<accession>A0A9Q1C3X4</accession>
<evidence type="ECO:0000313" key="2">
    <source>
        <dbReference type="EMBL" id="KAJ8037960.1"/>
    </source>
</evidence>
<gene>
    <name evidence="2" type="ORF">HOLleu_18914</name>
</gene>
<evidence type="ECO:0000313" key="3">
    <source>
        <dbReference type="Proteomes" id="UP001152320"/>
    </source>
</evidence>
<reference evidence="2" key="1">
    <citation type="submission" date="2021-10" db="EMBL/GenBank/DDBJ databases">
        <title>Tropical sea cucumber genome reveals ecological adaptation and Cuvierian tubules defense mechanism.</title>
        <authorList>
            <person name="Chen T."/>
        </authorList>
    </citation>
    <scope>NUCLEOTIDE SEQUENCE</scope>
    <source>
        <strain evidence="2">Nanhai2018</strain>
        <tissue evidence="2">Muscle</tissue>
    </source>
</reference>
<sequence length="167" mass="19277">MKFAYLLIFLLKGTTIPQIKEHVLQEVNGLQNIGLTTLRYLFQPKQANHVNASRYKVHIKAKVAPKANDVRKDHPFQHFYAARDQAEFMSQFWKHSIICTADTTNKLPIGTLAVSRYRQLRTIFPAGDQPNFPDHDFPIGHGYKITPEGYMLLERKDLKEMTYDDSG</sequence>
<organism evidence="2 3">
    <name type="scientific">Holothuria leucospilota</name>
    <name type="common">Black long sea cucumber</name>
    <name type="synonym">Mertensiothuria leucospilota</name>
    <dbReference type="NCBI Taxonomy" id="206669"/>
    <lineage>
        <taxon>Eukaryota</taxon>
        <taxon>Metazoa</taxon>
        <taxon>Echinodermata</taxon>
        <taxon>Eleutherozoa</taxon>
        <taxon>Echinozoa</taxon>
        <taxon>Holothuroidea</taxon>
        <taxon>Aspidochirotacea</taxon>
        <taxon>Aspidochirotida</taxon>
        <taxon>Holothuriidae</taxon>
        <taxon>Holothuria</taxon>
    </lineage>
</organism>
<protein>
    <submittedName>
        <fullName evidence="2">Uncharacterized protein</fullName>
    </submittedName>
</protein>
<dbReference type="AlphaFoldDB" id="A0A9Q1C3X4"/>